<organism evidence="9 10">
    <name type="scientific">Acidiluteibacter ferrifornacis</name>
    <dbReference type="NCBI Taxonomy" id="2692424"/>
    <lineage>
        <taxon>Bacteria</taxon>
        <taxon>Pseudomonadati</taxon>
        <taxon>Bacteroidota</taxon>
        <taxon>Flavobacteriia</taxon>
        <taxon>Flavobacteriales</taxon>
        <taxon>Cryomorphaceae</taxon>
        <taxon>Acidiluteibacter</taxon>
    </lineage>
</organism>
<feature type="domain" description="SpoVT-AbrB" evidence="8">
    <location>
        <begin position="82"/>
        <end position="125"/>
    </location>
</feature>
<dbReference type="InterPro" id="IPR035642">
    <property type="entry name" value="MraZ_N"/>
</dbReference>
<dbReference type="AlphaFoldDB" id="A0A6N9NJ41"/>
<dbReference type="SUPFAM" id="SSF89447">
    <property type="entry name" value="AbrB/MazE/MraZ-like"/>
    <property type="match status" value="1"/>
</dbReference>
<dbReference type="InterPro" id="IPR035644">
    <property type="entry name" value="MraZ_C"/>
</dbReference>
<comment type="caution">
    <text evidence="9">The sequence shown here is derived from an EMBL/GenBank/DDBJ whole genome shotgun (WGS) entry which is preliminary data.</text>
</comment>
<dbReference type="PANTHER" id="PTHR34701">
    <property type="entry name" value="TRANSCRIPTIONAL REGULATOR MRAZ"/>
    <property type="match status" value="1"/>
</dbReference>
<keyword evidence="6 7" id="KW-0804">Transcription</keyword>
<dbReference type="Pfam" id="PF02381">
    <property type="entry name" value="MraZ"/>
    <property type="match status" value="2"/>
</dbReference>
<dbReference type="InterPro" id="IPR003444">
    <property type="entry name" value="MraZ"/>
</dbReference>
<dbReference type="GO" id="GO:0000976">
    <property type="term" value="F:transcription cis-regulatory region binding"/>
    <property type="evidence" value="ECO:0007669"/>
    <property type="project" value="TreeGrafter"/>
</dbReference>
<evidence type="ECO:0000313" key="9">
    <source>
        <dbReference type="EMBL" id="NBG65220.1"/>
    </source>
</evidence>
<comment type="subunit">
    <text evidence="7">Forms oligomers.</text>
</comment>
<accession>A0A6N9NJ41</accession>
<evidence type="ECO:0000256" key="2">
    <source>
        <dbReference type="ARBA" id="ARBA00022490"/>
    </source>
</evidence>
<protein>
    <recommendedName>
        <fullName evidence="1 7">Transcriptional regulator MraZ</fullName>
    </recommendedName>
</protein>
<evidence type="ECO:0000256" key="3">
    <source>
        <dbReference type="ARBA" id="ARBA00022737"/>
    </source>
</evidence>
<dbReference type="EMBL" id="WWNE01000004">
    <property type="protein sequence ID" value="NBG65220.1"/>
    <property type="molecule type" value="Genomic_DNA"/>
</dbReference>
<comment type="similarity">
    <text evidence="7">Belongs to the MraZ family.</text>
</comment>
<dbReference type="PANTHER" id="PTHR34701:SF1">
    <property type="entry name" value="TRANSCRIPTIONAL REGULATOR MRAZ"/>
    <property type="match status" value="1"/>
</dbReference>
<keyword evidence="10" id="KW-1185">Reference proteome</keyword>
<dbReference type="GO" id="GO:2000143">
    <property type="term" value="P:negative regulation of DNA-templated transcription initiation"/>
    <property type="evidence" value="ECO:0007669"/>
    <property type="project" value="TreeGrafter"/>
</dbReference>
<evidence type="ECO:0000256" key="1">
    <source>
        <dbReference type="ARBA" id="ARBA00013860"/>
    </source>
</evidence>
<dbReference type="GO" id="GO:0003700">
    <property type="term" value="F:DNA-binding transcription factor activity"/>
    <property type="evidence" value="ECO:0007669"/>
    <property type="project" value="UniProtKB-UniRule"/>
</dbReference>
<keyword evidence="4 7" id="KW-0805">Transcription regulation</keyword>
<dbReference type="HAMAP" id="MF_01008">
    <property type="entry name" value="MraZ"/>
    <property type="match status" value="1"/>
</dbReference>
<keyword evidence="3" id="KW-0677">Repeat</keyword>
<dbReference type="GO" id="GO:0009295">
    <property type="term" value="C:nucleoid"/>
    <property type="evidence" value="ECO:0007669"/>
    <property type="project" value="UniProtKB-SubCell"/>
</dbReference>
<evidence type="ECO:0000256" key="7">
    <source>
        <dbReference type="HAMAP-Rule" id="MF_01008"/>
    </source>
</evidence>
<dbReference type="InterPro" id="IPR020603">
    <property type="entry name" value="MraZ_dom"/>
</dbReference>
<keyword evidence="2 7" id="KW-0963">Cytoplasm</keyword>
<dbReference type="CDD" id="cd16320">
    <property type="entry name" value="MraZ_N"/>
    <property type="match status" value="1"/>
</dbReference>
<name>A0A6N9NJ41_9FLAO</name>
<dbReference type="InterPro" id="IPR007159">
    <property type="entry name" value="SpoVT-AbrB_dom"/>
</dbReference>
<dbReference type="CDD" id="cd16321">
    <property type="entry name" value="MraZ_C"/>
    <property type="match status" value="1"/>
</dbReference>
<reference evidence="9 10" key="1">
    <citation type="submission" date="2019-12" db="EMBL/GenBank/DDBJ databases">
        <authorList>
            <person name="Zhao J."/>
        </authorList>
    </citation>
    <scope>NUCLEOTIDE SEQUENCE [LARGE SCALE GENOMIC DNA]</scope>
    <source>
        <strain evidence="9 10">S-15</strain>
    </source>
</reference>
<gene>
    <name evidence="7 9" type="primary">mraZ</name>
    <name evidence="9" type="ORF">GQN54_03780</name>
</gene>
<sequence length="158" mass="18239">MANFIGEFECKLDPKGRLMLPAGLRKQLDPAAQEKFVLNRGFEKCLVLYPKNEWEIISTEINQLNQYVKKNRDFIRYFYRGATELGLDSTGRVLFPKRLLEYADVAKEVVLFAYSNRIEVWNKEVYDGLLTDEPEDFATLAEEVMGNTKKQEDDGGIS</sequence>
<dbReference type="Gene3D" id="3.40.1550.20">
    <property type="entry name" value="Transcriptional regulator MraZ domain"/>
    <property type="match status" value="1"/>
</dbReference>
<feature type="domain" description="SpoVT-AbrB" evidence="8">
    <location>
        <begin position="7"/>
        <end position="53"/>
    </location>
</feature>
<keyword evidence="5 7" id="KW-0238">DNA-binding</keyword>
<comment type="subcellular location">
    <subcellularLocation>
        <location evidence="7">Cytoplasm</location>
        <location evidence="7">Nucleoid</location>
    </subcellularLocation>
</comment>
<dbReference type="InterPro" id="IPR037914">
    <property type="entry name" value="SpoVT-AbrB_sf"/>
</dbReference>
<dbReference type="GO" id="GO:0005737">
    <property type="term" value="C:cytoplasm"/>
    <property type="evidence" value="ECO:0007669"/>
    <property type="project" value="UniProtKB-UniRule"/>
</dbReference>
<evidence type="ECO:0000256" key="4">
    <source>
        <dbReference type="ARBA" id="ARBA00023015"/>
    </source>
</evidence>
<dbReference type="PROSITE" id="PS51740">
    <property type="entry name" value="SPOVT_ABRB"/>
    <property type="match status" value="2"/>
</dbReference>
<evidence type="ECO:0000256" key="5">
    <source>
        <dbReference type="ARBA" id="ARBA00023125"/>
    </source>
</evidence>
<dbReference type="InterPro" id="IPR038619">
    <property type="entry name" value="MraZ_sf"/>
</dbReference>
<evidence type="ECO:0000313" key="10">
    <source>
        <dbReference type="Proteomes" id="UP000470771"/>
    </source>
</evidence>
<proteinExistence type="inferred from homology"/>
<evidence type="ECO:0000256" key="6">
    <source>
        <dbReference type="ARBA" id="ARBA00023163"/>
    </source>
</evidence>
<dbReference type="NCBIfam" id="TIGR00242">
    <property type="entry name" value="division/cell wall cluster transcriptional repressor MraZ"/>
    <property type="match status" value="1"/>
</dbReference>
<dbReference type="RefSeq" id="WP_160632149.1">
    <property type="nucleotide sequence ID" value="NZ_WWNE01000004.1"/>
</dbReference>
<dbReference type="Proteomes" id="UP000470771">
    <property type="component" value="Unassembled WGS sequence"/>
</dbReference>
<evidence type="ECO:0000259" key="8">
    <source>
        <dbReference type="PROSITE" id="PS51740"/>
    </source>
</evidence>